<reference evidence="2 3" key="1">
    <citation type="journal article" date="2017" name="Curr. Biol.">
        <title>Genome architecture and evolution of a unichromosomal asexual nematode.</title>
        <authorList>
            <person name="Fradin H."/>
            <person name="Zegar C."/>
            <person name="Gutwein M."/>
            <person name="Lucas J."/>
            <person name="Kovtun M."/>
            <person name="Corcoran D."/>
            <person name="Baugh L.R."/>
            <person name="Kiontke K."/>
            <person name="Gunsalus K."/>
            <person name="Fitch D.H."/>
            <person name="Piano F."/>
        </authorList>
    </citation>
    <scope>NUCLEOTIDE SEQUENCE [LARGE SCALE GENOMIC DNA]</scope>
    <source>
        <strain evidence="2">PF1309</strain>
    </source>
</reference>
<evidence type="ECO:0000256" key="1">
    <source>
        <dbReference type="SAM" id="MobiDB-lite"/>
    </source>
</evidence>
<feature type="compositionally biased region" description="Low complexity" evidence="1">
    <location>
        <begin position="34"/>
        <end position="53"/>
    </location>
</feature>
<evidence type="ECO:0000313" key="2">
    <source>
        <dbReference type="EMBL" id="PAV80204.1"/>
    </source>
</evidence>
<dbReference type="Proteomes" id="UP000218231">
    <property type="component" value="Unassembled WGS sequence"/>
</dbReference>
<dbReference type="AlphaFoldDB" id="A0A2A2L204"/>
<dbReference type="EMBL" id="LIAE01007304">
    <property type="protein sequence ID" value="PAV80204.1"/>
    <property type="molecule type" value="Genomic_DNA"/>
</dbReference>
<proteinExistence type="predicted"/>
<feature type="compositionally biased region" description="Pro residues" evidence="1">
    <location>
        <begin position="17"/>
        <end position="27"/>
    </location>
</feature>
<keyword evidence="3" id="KW-1185">Reference proteome</keyword>
<protein>
    <submittedName>
        <fullName evidence="2">Uncharacterized protein</fullName>
    </submittedName>
</protein>
<sequence>MRRQPPDPPLLSRLIGLPPPPPPPPVPLSTGLVRRSAPPQSPTRQPRQPPQTRNTYGDSALKDKARFVIEIEAQASNVLNQNLYLKYHFQRFPNLYYLPIRIALTKNHVMCKRMQKCDQISSQFA</sequence>
<evidence type="ECO:0000313" key="3">
    <source>
        <dbReference type="Proteomes" id="UP000218231"/>
    </source>
</evidence>
<accession>A0A2A2L204</accession>
<name>A0A2A2L204_9BILA</name>
<comment type="caution">
    <text evidence="2">The sequence shown here is derived from an EMBL/GenBank/DDBJ whole genome shotgun (WGS) entry which is preliminary data.</text>
</comment>
<feature type="region of interest" description="Disordered" evidence="1">
    <location>
        <begin position="1"/>
        <end position="59"/>
    </location>
</feature>
<organism evidence="2 3">
    <name type="scientific">Diploscapter pachys</name>
    <dbReference type="NCBI Taxonomy" id="2018661"/>
    <lineage>
        <taxon>Eukaryota</taxon>
        <taxon>Metazoa</taxon>
        <taxon>Ecdysozoa</taxon>
        <taxon>Nematoda</taxon>
        <taxon>Chromadorea</taxon>
        <taxon>Rhabditida</taxon>
        <taxon>Rhabditina</taxon>
        <taxon>Rhabditomorpha</taxon>
        <taxon>Rhabditoidea</taxon>
        <taxon>Rhabditidae</taxon>
        <taxon>Diploscapter</taxon>
    </lineage>
</organism>
<gene>
    <name evidence="2" type="ORF">WR25_18669</name>
</gene>